<accession>A0AA86PXD8</accession>
<organism evidence="2">
    <name type="scientific">Hexamita inflata</name>
    <dbReference type="NCBI Taxonomy" id="28002"/>
    <lineage>
        <taxon>Eukaryota</taxon>
        <taxon>Metamonada</taxon>
        <taxon>Diplomonadida</taxon>
        <taxon>Hexamitidae</taxon>
        <taxon>Hexamitinae</taxon>
        <taxon>Hexamita</taxon>
    </lineage>
</organism>
<comment type="caution">
    <text evidence="2">The sequence shown here is derived from an EMBL/GenBank/DDBJ whole genome shotgun (WGS) entry which is preliminary data.</text>
</comment>
<dbReference type="Gene3D" id="1.20.5.170">
    <property type="match status" value="1"/>
</dbReference>
<feature type="coiled-coil region" evidence="1">
    <location>
        <begin position="348"/>
        <end position="375"/>
    </location>
</feature>
<dbReference type="SUPFAM" id="SSF57997">
    <property type="entry name" value="Tropomyosin"/>
    <property type="match status" value="1"/>
</dbReference>
<dbReference type="EMBL" id="CAXDID020000066">
    <property type="protein sequence ID" value="CAL6012303.1"/>
    <property type="molecule type" value="Genomic_DNA"/>
</dbReference>
<name>A0AA86PXD8_9EUKA</name>
<protein>
    <submittedName>
        <fullName evidence="2">Pentapeptide repeats-containing protein</fullName>
    </submittedName>
    <submittedName>
        <fullName evidence="3">Pentapeptide_repeats-containing protein</fullName>
    </submittedName>
</protein>
<feature type="coiled-coil region" evidence="1">
    <location>
        <begin position="417"/>
        <end position="444"/>
    </location>
</feature>
<evidence type="ECO:0000313" key="3">
    <source>
        <dbReference type="EMBL" id="CAL6012303.1"/>
    </source>
</evidence>
<proteinExistence type="predicted"/>
<dbReference type="InterPro" id="IPR016024">
    <property type="entry name" value="ARM-type_fold"/>
</dbReference>
<reference evidence="3 4" key="2">
    <citation type="submission" date="2024-07" db="EMBL/GenBank/DDBJ databases">
        <authorList>
            <person name="Akdeniz Z."/>
        </authorList>
    </citation>
    <scope>NUCLEOTIDE SEQUENCE [LARGE SCALE GENOMIC DNA]</scope>
</reference>
<evidence type="ECO:0000313" key="2">
    <source>
        <dbReference type="EMBL" id="CAI9945528.1"/>
    </source>
</evidence>
<sequence>MDKNNANIQEFGKLIEKLHKTGNGYYSKIQAVIKLEKVQINKFQIIDQPTKILDTLLDISMNMEGYNVWQVTKVISVVYQMIFRVYILCDNPENNIALYQDSQSKRKKIIEQIGGLIKKKHPENKLAYYLDIISSGVNSLDDSNDFKKYFADIFNIIFSCIQRNYDQIVKSSLEIIQSLKEQFDKKVNQTKFQKILSLQILTGIIDSNLQQQVLDYIRDFIEINQDGDWQLIYAALDIIQVIFRNVRTMADHPYLNFQDILKQIRELSQLQNKYYDDTWRIREKIAEICVINCCHVHNHIQYELAQTYKNLKNTEIDTGTGKFVRQTLNNERLSEEMKNELQNEWDQYPDTEQTLKELQDKMQLLIDQNANNQKIKDDYAQKEFLLKLDQIQKEVQSVSYIEKYISQNFSFIKLDLHEVLYQQFDQLQNQISQLIQQLINQLNKNGAKIDQVDQKIDKNGAKIDQVDQKIDKNGAKIDQVDQKIDKNGAKIDQVDQKIDKNGAKIDQVDQKIDKNGAKIDQVDQKIDKNGAKIDQVDQKIDQNGAKIDQVDQKIDQNGAKINQVDQKIDKNGAKIDQVDQKIDQNGAKIDQVDQKIDKNGAKIDQTRQI</sequence>
<dbReference type="Proteomes" id="UP001642409">
    <property type="component" value="Unassembled WGS sequence"/>
</dbReference>
<gene>
    <name evidence="3" type="ORF">HINF_LOCUS23237</name>
    <name evidence="2" type="ORF">HINF_LOCUS33173</name>
</gene>
<dbReference type="AlphaFoldDB" id="A0AA86PXD8"/>
<dbReference type="SUPFAM" id="SSF48371">
    <property type="entry name" value="ARM repeat"/>
    <property type="match status" value="1"/>
</dbReference>
<dbReference type="EMBL" id="CATOUU010000747">
    <property type="protein sequence ID" value="CAI9945528.1"/>
    <property type="molecule type" value="Genomic_DNA"/>
</dbReference>
<keyword evidence="1" id="KW-0175">Coiled coil</keyword>
<keyword evidence="4" id="KW-1185">Reference proteome</keyword>
<evidence type="ECO:0000313" key="4">
    <source>
        <dbReference type="Proteomes" id="UP001642409"/>
    </source>
</evidence>
<dbReference type="Gene3D" id="1.20.5.340">
    <property type="match status" value="1"/>
</dbReference>
<reference evidence="2" key="1">
    <citation type="submission" date="2023-06" db="EMBL/GenBank/DDBJ databases">
        <authorList>
            <person name="Kurt Z."/>
        </authorList>
    </citation>
    <scope>NUCLEOTIDE SEQUENCE</scope>
</reference>
<evidence type="ECO:0000256" key="1">
    <source>
        <dbReference type="SAM" id="Coils"/>
    </source>
</evidence>